<organism evidence="4">
    <name type="scientific">Onchocerca ochengi</name>
    <name type="common">Filarial nematode worm</name>
    <dbReference type="NCBI Taxonomy" id="42157"/>
    <lineage>
        <taxon>Eukaryota</taxon>
        <taxon>Metazoa</taxon>
        <taxon>Ecdysozoa</taxon>
        <taxon>Nematoda</taxon>
        <taxon>Chromadorea</taxon>
        <taxon>Rhabditida</taxon>
        <taxon>Spirurina</taxon>
        <taxon>Spiruromorpha</taxon>
        <taxon>Filarioidea</taxon>
        <taxon>Onchocercidae</taxon>
        <taxon>Onchocerca</taxon>
    </lineage>
</organism>
<dbReference type="OrthoDB" id="10557212at2759"/>
<gene>
    <name evidence="2" type="ORF">NOO_LOCUS9339</name>
</gene>
<evidence type="ECO:0000313" key="2">
    <source>
        <dbReference type="EMBL" id="VDM92720.1"/>
    </source>
</evidence>
<dbReference type="AlphaFoldDB" id="A0A182EMJ3"/>
<protein>
    <submittedName>
        <fullName evidence="4">Ovule protein</fullName>
    </submittedName>
</protein>
<keyword evidence="1" id="KW-1133">Transmembrane helix</keyword>
<proteinExistence type="predicted"/>
<sequence>MHSRHTDRRRKILEQKKAELVDSEMSPVLMMMMLMLIVHPLYMGHREKWPTRVATGCLAMAISRSKLSTTTTTTTTATVLWTHGKYISL</sequence>
<evidence type="ECO:0000256" key="1">
    <source>
        <dbReference type="SAM" id="Phobius"/>
    </source>
</evidence>
<accession>A0A182EMJ3</accession>
<feature type="transmembrane region" description="Helical" evidence="1">
    <location>
        <begin position="21"/>
        <end position="42"/>
    </location>
</feature>
<dbReference type="WBParaSite" id="nOo.2.0.1.t09339-RA">
    <property type="protein sequence ID" value="nOo.2.0.1.t09339-RA"/>
    <property type="gene ID" value="nOo.2.0.1.g09339"/>
</dbReference>
<reference evidence="2 3" key="2">
    <citation type="submission" date="2018-08" db="EMBL/GenBank/DDBJ databases">
        <authorList>
            <person name="Laetsch R D."/>
            <person name="Stevens L."/>
            <person name="Kumar S."/>
            <person name="Blaxter L. M."/>
        </authorList>
    </citation>
    <scope>NUCLEOTIDE SEQUENCE [LARGE SCALE GENOMIC DNA]</scope>
</reference>
<keyword evidence="1" id="KW-0472">Membrane</keyword>
<evidence type="ECO:0000313" key="3">
    <source>
        <dbReference type="Proteomes" id="UP000271087"/>
    </source>
</evidence>
<evidence type="ECO:0000313" key="4">
    <source>
        <dbReference type="WBParaSite" id="nOo.2.0.1.t09339-RA"/>
    </source>
</evidence>
<dbReference type="EMBL" id="UYRW01004474">
    <property type="protein sequence ID" value="VDM92720.1"/>
    <property type="molecule type" value="Genomic_DNA"/>
</dbReference>
<keyword evidence="1" id="KW-0812">Transmembrane</keyword>
<keyword evidence="3" id="KW-1185">Reference proteome</keyword>
<reference evidence="4" key="1">
    <citation type="submission" date="2016-06" db="UniProtKB">
        <authorList>
            <consortium name="WormBaseParasite"/>
        </authorList>
    </citation>
    <scope>IDENTIFICATION</scope>
</reference>
<dbReference type="Proteomes" id="UP000271087">
    <property type="component" value="Unassembled WGS sequence"/>
</dbReference>
<name>A0A182EMJ3_ONCOC</name>